<dbReference type="InterPro" id="IPR052542">
    <property type="entry name" value="Cholesterol_Oxidase"/>
</dbReference>
<accession>A0ABR4FB76</accession>
<keyword evidence="3" id="KW-0274">FAD</keyword>
<protein>
    <recommendedName>
        <fullName evidence="5">Glucose-methanol-choline oxidoreductase N-terminal domain-containing protein</fullName>
    </recommendedName>
</protein>
<evidence type="ECO:0000313" key="7">
    <source>
        <dbReference type="Proteomes" id="UP001600888"/>
    </source>
</evidence>
<keyword evidence="2" id="KW-0285">Flavoprotein</keyword>
<comment type="cofactor">
    <cofactor evidence="1">
        <name>FAD</name>
        <dbReference type="ChEBI" id="CHEBI:57692"/>
    </cofactor>
</comment>
<dbReference type="Gene3D" id="3.30.410.10">
    <property type="entry name" value="Cholesterol Oxidase, domain 2"/>
    <property type="match status" value="1"/>
</dbReference>
<evidence type="ECO:0000256" key="2">
    <source>
        <dbReference type="ARBA" id="ARBA00022630"/>
    </source>
</evidence>
<dbReference type="InterPro" id="IPR000172">
    <property type="entry name" value="GMC_OxRdtase_N"/>
</dbReference>
<dbReference type="EMBL" id="JBAWTH010000004">
    <property type="protein sequence ID" value="KAL2291944.1"/>
    <property type="molecule type" value="Genomic_DNA"/>
</dbReference>
<evidence type="ECO:0000256" key="3">
    <source>
        <dbReference type="ARBA" id="ARBA00022827"/>
    </source>
</evidence>
<dbReference type="PANTHER" id="PTHR47470:SF1">
    <property type="entry name" value="FAD-DEPENDENT OXIDOREDUCTASE 2 FAD BINDING DOMAIN-CONTAINING PROTEIN"/>
    <property type="match status" value="1"/>
</dbReference>
<dbReference type="Pfam" id="PF00732">
    <property type="entry name" value="GMC_oxred_N"/>
    <property type="match status" value="1"/>
</dbReference>
<evidence type="ECO:0000313" key="6">
    <source>
        <dbReference type="EMBL" id="KAL2291944.1"/>
    </source>
</evidence>
<comment type="caution">
    <text evidence="6">The sequence shown here is derived from an EMBL/GenBank/DDBJ whole genome shotgun (WGS) entry which is preliminary data.</text>
</comment>
<feature type="domain" description="Glucose-methanol-choline oxidoreductase N-terminal" evidence="5">
    <location>
        <begin position="21"/>
        <end position="237"/>
    </location>
</feature>
<sequence length="408" mass="44613">MSKAYGFYHNIAFSSKLNCIVCNGLGGTSLINGNIYLEADRSTLSASGWPLEIASDAECLEKCYTRSRNTFRPERYPIEDFPELSKTELFQEEAENIGLRDRYRVAAQTTKFSTGINSSGLEYSASLLNSQDFTGNNDGSKQTVLSTYIADAWNWGAEIFTQCEVRRIQEMSPLGEGYIVFFAWHGQNRSSVDMYRDPLWVHAKKAVFIGAGVFGTTEILLRSQENGLALSSRVGQRVSDNGEAWGLGGKLTRGDSHIRPVDKILPVQLVLALLTIEIWIVSLKDGDLAVQNPAREDRDYLEHVKLLTRAAKSVGGTMLIPGSQCGRPRFIFHPTGGVCMASDGTGSTGAANHAGELFKGHGSETHEGLVVVDGAIIPAALGISPMATISALAERSVHLYTMRHPFWV</sequence>
<evidence type="ECO:0000256" key="4">
    <source>
        <dbReference type="ARBA" id="ARBA00023002"/>
    </source>
</evidence>
<proteinExistence type="predicted"/>
<dbReference type="Gene3D" id="3.50.50.60">
    <property type="entry name" value="FAD/NAD(P)-binding domain"/>
    <property type="match status" value="2"/>
</dbReference>
<name>A0ABR4FB76_9PEZI</name>
<keyword evidence="7" id="KW-1185">Reference proteome</keyword>
<reference evidence="6 7" key="1">
    <citation type="submission" date="2024-03" db="EMBL/GenBank/DDBJ databases">
        <title>A high-quality draft genome sequence of Diaporthe vaccinii, a causative agent of upright dieback and viscid rot disease in cranberry plants.</title>
        <authorList>
            <person name="Sarrasin M."/>
            <person name="Lang B.F."/>
            <person name="Burger G."/>
        </authorList>
    </citation>
    <scope>NUCLEOTIDE SEQUENCE [LARGE SCALE GENOMIC DNA]</scope>
    <source>
        <strain evidence="6 7">IS7</strain>
    </source>
</reference>
<dbReference type="InterPro" id="IPR036188">
    <property type="entry name" value="FAD/NAD-bd_sf"/>
</dbReference>
<keyword evidence="4" id="KW-0560">Oxidoreductase</keyword>
<dbReference type="Proteomes" id="UP001600888">
    <property type="component" value="Unassembled WGS sequence"/>
</dbReference>
<evidence type="ECO:0000259" key="5">
    <source>
        <dbReference type="Pfam" id="PF00732"/>
    </source>
</evidence>
<evidence type="ECO:0000256" key="1">
    <source>
        <dbReference type="ARBA" id="ARBA00001974"/>
    </source>
</evidence>
<organism evidence="6 7">
    <name type="scientific">Diaporthe vaccinii</name>
    <dbReference type="NCBI Taxonomy" id="105482"/>
    <lineage>
        <taxon>Eukaryota</taxon>
        <taxon>Fungi</taxon>
        <taxon>Dikarya</taxon>
        <taxon>Ascomycota</taxon>
        <taxon>Pezizomycotina</taxon>
        <taxon>Sordariomycetes</taxon>
        <taxon>Sordariomycetidae</taxon>
        <taxon>Diaporthales</taxon>
        <taxon>Diaporthaceae</taxon>
        <taxon>Diaporthe</taxon>
        <taxon>Diaporthe eres species complex</taxon>
    </lineage>
</organism>
<dbReference type="PANTHER" id="PTHR47470">
    <property type="entry name" value="CHOLESTEROL OXIDASE"/>
    <property type="match status" value="1"/>
</dbReference>
<gene>
    <name evidence="6" type="ORF">FJTKL_10646</name>
</gene>
<dbReference type="SUPFAM" id="SSF51905">
    <property type="entry name" value="FAD/NAD(P)-binding domain"/>
    <property type="match status" value="1"/>
</dbReference>